<reference evidence="9" key="1">
    <citation type="journal article" date="2014" name="BMC Genomics">
        <title>Characterizing the developmental transcriptome of the oriental fruit fly, Bactrocera dorsalis (Diptera: Tephritidae) through comparative genomic analysis with Drosophila melanogaster utilizing modENCODE datasets.</title>
        <authorList>
            <person name="Geib S.M."/>
            <person name="Calla B."/>
            <person name="Hall B."/>
            <person name="Hou S."/>
            <person name="Manoukis N.C."/>
        </authorList>
    </citation>
    <scope>NUCLEOTIDE SEQUENCE</scope>
    <source>
        <strain evidence="9">Punador</strain>
    </source>
</reference>
<dbReference type="AlphaFoldDB" id="A0A034VQU6"/>
<protein>
    <recommendedName>
        <fullName evidence="4">UDP-N-acetylglucosamine transferase subunit ALG13</fullName>
        <ecNumber evidence="3">2.4.1.141</ecNumber>
    </recommendedName>
</protein>
<proteinExistence type="inferred from homology"/>
<dbReference type="PANTHER" id="PTHR12867">
    <property type="entry name" value="GLYCOSYL TRANSFERASE-RELATED"/>
    <property type="match status" value="1"/>
</dbReference>
<gene>
    <name evidence="9" type="primary">ALG13</name>
</gene>
<evidence type="ECO:0000256" key="1">
    <source>
        <dbReference type="ARBA" id="ARBA00004240"/>
    </source>
</evidence>
<evidence type="ECO:0000259" key="8">
    <source>
        <dbReference type="Pfam" id="PF04101"/>
    </source>
</evidence>
<accession>A0A034VQU6</accession>
<evidence type="ECO:0000256" key="3">
    <source>
        <dbReference type="ARBA" id="ARBA00012614"/>
    </source>
</evidence>
<dbReference type="GO" id="GO:0005783">
    <property type="term" value="C:endoplasmic reticulum"/>
    <property type="evidence" value="ECO:0007669"/>
    <property type="project" value="UniProtKB-SubCell"/>
</dbReference>
<dbReference type="EMBL" id="GAKP01013291">
    <property type="protein sequence ID" value="JAC45661.1"/>
    <property type="molecule type" value="Transcribed_RNA"/>
</dbReference>
<dbReference type="GeneID" id="105226794"/>
<evidence type="ECO:0000313" key="9">
    <source>
        <dbReference type="EMBL" id="JAC45661.1"/>
    </source>
</evidence>
<organism evidence="9">
    <name type="scientific">Bactrocera dorsalis</name>
    <name type="common">Oriental fruit fly</name>
    <name type="synonym">Dacus dorsalis</name>
    <dbReference type="NCBI Taxonomy" id="27457"/>
    <lineage>
        <taxon>Eukaryota</taxon>
        <taxon>Metazoa</taxon>
        <taxon>Ecdysozoa</taxon>
        <taxon>Arthropoda</taxon>
        <taxon>Hexapoda</taxon>
        <taxon>Insecta</taxon>
        <taxon>Pterygota</taxon>
        <taxon>Neoptera</taxon>
        <taxon>Endopterygota</taxon>
        <taxon>Diptera</taxon>
        <taxon>Brachycera</taxon>
        <taxon>Muscomorpha</taxon>
        <taxon>Tephritoidea</taxon>
        <taxon>Tephritidae</taxon>
        <taxon>Bactrocera</taxon>
        <taxon>Bactrocera</taxon>
    </lineage>
</organism>
<dbReference type="Gene3D" id="3.40.50.2000">
    <property type="entry name" value="Glycogen Phosphorylase B"/>
    <property type="match status" value="1"/>
</dbReference>
<evidence type="ECO:0000256" key="2">
    <source>
        <dbReference type="ARBA" id="ARBA00006962"/>
    </source>
</evidence>
<dbReference type="OrthoDB" id="20273at2759"/>
<dbReference type="KEGG" id="bdr:105226794"/>
<dbReference type="GO" id="GO:0006488">
    <property type="term" value="P:dolichol-linked oligosaccharide biosynthetic process"/>
    <property type="evidence" value="ECO:0007669"/>
    <property type="project" value="InterPro"/>
</dbReference>
<dbReference type="CTD" id="79868"/>
<dbReference type="EC" id="2.4.1.141" evidence="3"/>
<keyword evidence="5" id="KW-0328">Glycosyltransferase</keyword>
<evidence type="ECO:0000256" key="5">
    <source>
        <dbReference type="ARBA" id="ARBA00022676"/>
    </source>
</evidence>
<sequence length="170" mass="19280">MQWKIIYVTVGTTRFDELIKAVTSAQVLNVLQRRGCQKLVIQYGHGSPVKDSRNILHDYGITIEQYDFKLEVPRTDILNADLIIGHAGAGTCMDILNHGRAGIIVINDKLMDNHQSELAQQLSDEGYLYYSNIEGLAKTMELANLEELKPYEKSNNMKSFVRYLNEMLAT</sequence>
<feature type="domain" description="Glycosyl transferase family 28 C-terminal" evidence="8">
    <location>
        <begin position="5"/>
        <end position="160"/>
    </location>
</feature>
<dbReference type="SUPFAM" id="SSF53756">
    <property type="entry name" value="UDP-Glycosyltransferase/glycogen phosphorylase"/>
    <property type="match status" value="1"/>
</dbReference>
<dbReference type="PANTHER" id="PTHR12867:SF6">
    <property type="entry name" value="N-ACETYLGLUCOSAMINYLDIPHOSPHODOLICHOL N-ACETYLGLUCOSAMINYLTRANSFERASE"/>
    <property type="match status" value="1"/>
</dbReference>
<dbReference type="RefSeq" id="XP_011204149.2">
    <property type="nucleotide sequence ID" value="XM_011205847.4"/>
</dbReference>
<comment type="subcellular location">
    <subcellularLocation>
        <location evidence="1">Endoplasmic reticulum</location>
    </subcellularLocation>
</comment>
<evidence type="ECO:0000256" key="6">
    <source>
        <dbReference type="ARBA" id="ARBA00022679"/>
    </source>
</evidence>
<evidence type="ECO:0000256" key="4">
    <source>
        <dbReference type="ARBA" id="ARBA00017468"/>
    </source>
</evidence>
<dbReference type="InterPro" id="IPR039042">
    <property type="entry name" value="Alg13-like"/>
</dbReference>
<evidence type="ECO:0000256" key="7">
    <source>
        <dbReference type="ARBA" id="ARBA00022824"/>
    </source>
</evidence>
<keyword evidence="7" id="KW-0256">Endoplasmic reticulum</keyword>
<comment type="similarity">
    <text evidence="2">Belongs to the glycosyltransferase 28 family.</text>
</comment>
<dbReference type="InterPro" id="IPR007235">
    <property type="entry name" value="Glyco_trans_28_C"/>
</dbReference>
<keyword evidence="6 9" id="KW-0808">Transferase</keyword>
<dbReference type="GO" id="GO:0004577">
    <property type="term" value="F:N-acetylglucosaminyldiphosphodolichol N-acetylglucosaminyltransferase activity"/>
    <property type="evidence" value="ECO:0007669"/>
    <property type="project" value="UniProtKB-EC"/>
</dbReference>
<name>A0A034VQU6_BACDO</name>
<dbReference type="Pfam" id="PF04101">
    <property type="entry name" value="Glyco_tran_28_C"/>
    <property type="match status" value="1"/>
</dbReference>